<accession>A0A1Y0CGP6</accession>
<name>A0A1Y0CGP6_9MYCO</name>
<reference evidence="1 2" key="1">
    <citation type="submission" date="2017-04" db="EMBL/GenBank/DDBJ databases">
        <title>Whole Genome Sequence of 1,4-Dioxane Degrading Bacterium Mycobacterium dioxanotrophicus PH-06.</title>
        <authorList>
            <person name="He Y."/>
        </authorList>
    </citation>
    <scope>NUCLEOTIDE SEQUENCE [LARGE SCALE GENOMIC DNA]</scope>
    <source>
        <strain evidence="1 2">PH-06</strain>
        <plasmid evidence="1 2">unnamed3</plasmid>
    </source>
</reference>
<keyword evidence="1" id="KW-0614">Plasmid</keyword>
<dbReference type="AlphaFoldDB" id="A0A1Y0CGP6"/>
<evidence type="ECO:0000313" key="1">
    <source>
        <dbReference type="EMBL" id="ART74431.1"/>
    </source>
</evidence>
<keyword evidence="2" id="KW-1185">Reference proteome</keyword>
<evidence type="ECO:0008006" key="3">
    <source>
        <dbReference type="Google" id="ProtNLM"/>
    </source>
</evidence>
<protein>
    <recommendedName>
        <fullName evidence="3">Transposase</fullName>
    </recommendedName>
</protein>
<sequence length="121" mass="13145">MSSASLATVLSAYLHPRFQGQEPPAFPGRFSLGIDGRLAKTLTTSNPVESMISIARTTNRNVTRWRDGQMVLRWTAAGMLNAERAFRRIKGHKQMPQLVAALHRHAHPKTAAGTEAVGAAA</sequence>
<dbReference type="EMBL" id="CP020812">
    <property type="protein sequence ID" value="ART74431.1"/>
    <property type="molecule type" value="Genomic_DNA"/>
</dbReference>
<dbReference type="OrthoDB" id="4639443at2"/>
<gene>
    <name evidence="1" type="ORF">BTO20_38090</name>
</gene>
<proteinExistence type="predicted"/>
<organism evidence="1 2">
    <name type="scientific">Mycobacterium dioxanotrophicus</name>
    <dbReference type="NCBI Taxonomy" id="482462"/>
    <lineage>
        <taxon>Bacteria</taxon>
        <taxon>Bacillati</taxon>
        <taxon>Actinomycetota</taxon>
        <taxon>Actinomycetes</taxon>
        <taxon>Mycobacteriales</taxon>
        <taxon>Mycobacteriaceae</taxon>
        <taxon>Mycobacterium</taxon>
    </lineage>
</organism>
<dbReference type="Proteomes" id="UP000195331">
    <property type="component" value="Plasmid unnamed3"/>
</dbReference>
<geneLocation type="plasmid" evidence="1 2">
    <name>unnamed3</name>
</geneLocation>
<dbReference type="KEGG" id="mdx:BTO20_38090"/>
<evidence type="ECO:0000313" key="2">
    <source>
        <dbReference type="Proteomes" id="UP000195331"/>
    </source>
</evidence>